<gene>
    <name evidence="1" type="ORF">GCM10009111_12220</name>
</gene>
<dbReference type="Proteomes" id="UP001500021">
    <property type="component" value="Unassembled WGS sequence"/>
</dbReference>
<evidence type="ECO:0000313" key="2">
    <source>
        <dbReference type="Proteomes" id="UP001500021"/>
    </source>
</evidence>
<protein>
    <submittedName>
        <fullName evidence="1">Uncharacterized protein</fullName>
    </submittedName>
</protein>
<reference evidence="1 2" key="1">
    <citation type="journal article" date="2019" name="Int. J. Syst. Evol. Microbiol.">
        <title>The Global Catalogue of Microorganisms (GCM) 10K type strain sequencing project: providing services to taxonomists for standard genome sequencing and annotation.</title>
        <authorList>
            <consortium name="The Broad Institute Genomics Platform"/>
            <consortium name="The Broad Institute Genome Sequencing Center for Infectious Disease"/>
            <person name="Wu L."/>
            <person name="Ma J."/>
        </authorList>
    </citation>
    <scope>NUCLEOTIDE SEQUENCE [LARGE SCALE GENOMIC DNA]</scope>
    <source>
        <strain evidence="1 2">JCM 15608</strain>
    </source>
</reference>
<comment type="caution">
    <text evidence="1">The sequence shown here is derived from an EMBL/GenBank/DDBJ whole genome shotgun (WGS) entry which is preliminary data.</text>
</comment>
<evidence type="ECO:0000313" key="1">
    <source>
        <dbReference type="EMBL" id="GAA0814807.1"/>
    </source>
</evidence>
<name>A0ABN1L5E7_9GAMM</name>
<keyword evidence="2" id="KW-1185">Reference proteome</keyword>
<sequence length="141" mass="15999">MSERLPINIEKSNELITLTQGKIHSVTNKLEAQLNFQTMMANWYGDEDNIIAISLWLYTPTEFDGVKMQYHGTHELKHFSDDVFSIFTPVHGGDLNCYIMITEAELTLVAKHPKVLLPLLTTKLTKVLGLIAKQLAYPELP</sequence>
<dbReference type="EMBL" id="BAAAFA010000003">
    <property type="protein sequence ID" value="GAA0814807.1"/>
    <property type="molecule type" value="Genomic_DNA"/>
</dbReference>
<proteinExistence type="predicted"/>
<organism evidence="1 2">
    <name type="scientific">Colwellia asteriadis</name>
    <dbReference type="NCBI Taxonomy" id="517723"/>
    <lineage>
        <taxon>Bacteria</taxon>
        <taxon>Pseudomonadati</taxon>
        <taxon>Pseudomonadota</taxon>
        <taxon>Gammaproteobacteria</taxon>
        <taxon>Alteromonadales</taxon>
        <taxon>Colwelliaceae</taxon>
        <taxon>Colwellia</taxon>
    </lineage>
</organism>
<dbReference type="RefSeq" id="WP_343816236.1">
    <property type="nucleotide sequence ID" value="NZ_BAAAFA010000003.1"/>
</dbReference>
<accession>A0ABN1L5E7</accession>